<sequence length="553" mass="62916">MHSFTPITLAPAMRSTEHRSQWHRHSSQVHDEELASTPITAKHFRIAARVLIMSASPELLYAATVLVSGVQILPQKSGFRFKVLFLHFFDCSFLTLISGRRIRAQVFLRVTLYIYIQDSSAMGGTVSRVFDVVAGVIPALLGAIRGSEVNENPTMVSIEEELQRLEAEKRGAQQRAKELEQVMQAQAEAIRLQQEAAQKATEYAEQLEKERQAQAERIRVQQEEAQRAAQTAEQLEREKQEQMENARREREAAQTATQAANDLQEQVRKKKEEMTKILEEQKAMETKWKKGIKPVEWPSREQFEATKQRFYKDGKFHLAVAGISGTGKSSLINAFRGVWDDEPGAAATDIVESTAVVTPYPDPNPANPFIWFDVPGSGTLACSDWTYFNDQGLYIFDAIIVLFNDRFTATDIAILKNCERYNIPTYIVRSKSDIHVENLIKKKRRGAGAKSDPAKILDQARKEYITKTQENVRLNLMKNDPPIRSQKMYAVSRDTLTVVVREEPLEDCLVLNELELLRDILQDAYSRRSEKSYGSMADLMKKAGMDIFRFFTN</sequence>
<evidence type="ECO:0000256" key="1">
    <source>
        <dbReference type="ARBA" id="ARBA00005429"/>
    </source>
</evidence>
<dbReference type="InterPro" id="IPR030385">
    <property type="entry name" value="G_IRG_dom"/>
</dbReference>
<dbReference type="GO" id="GO:0016787">
    <property type="term" value="F:hydrolase activity"/>
    <property type="evidence" value="ECO:0007669"/>
    <property type="project" value="UniProtKB-KW"/>
</dbReference>
<keyword evidence="4" id="KW-0342">GTP-binding</keyword>
<accession>A0A284QKE3</accession>
<dbReference type="AlphaFoldDB" id="A0A284QKE3"/>
<feature type="compositionally biased region" description="Basic and acidic residues" evidence="5">
    <location>
        <begin position="234"/>
        <end position="252"/>
    </location>
</feature>
<dbReference type="Proteomes" id="UP000219338">
    <property type="component" value="Unassembled WGS sequence"/>
</dbReference>
<dbReference type="Pfam" id="PF05049">
    <property type="entry name" value="IIGP"/>
    <property type="match status" value="1"/>
</dbReference>
<evidence type="ECO:0000313" key="8">
    <source>
        <dbReference type="Proteomes" id="UP000219338"/>
    </source>
</evidence>
<evidence type="ECO:0000256" key="5">
    <source>
        <dbReference type="SAM" id="MobiDB-lite"/>
    </source>
</evidence>
<keyword evidence="8" id="KW-1185">Reference proteome</keyword>
<keyword evidence="3" id="KW-0378">Hydrolase</keyword>
<evidence type="ECO:0000259" key="6">
    <source>
        <dbReference type="PROSITE" id="PS51716"/>
    </source>
</evidence>
<organism evidence="7 8">
    <name type="scientific">Armillaria ostoyae</name>
    <name type="common">Armillaria root rot fungus</name>
    <dbReference type="NCBI Taxonomy" id="47428"/>
    <lineage>
        <taxon>Eukaryota</taxon>
        <taxon>Fungi</taxon>
        <taxon>Dikarya</taxon>
        <taxon>Basidiomycota</taxon>
        <taxon>Agaricomycotina</taxon>
        <taxon>Agaricomycetes</taxon>
        <taxon>Agaricomycetidae</taxon>
        <taxon>Agaricales</taxon>
        <taxon>Marasmiineae</taxon>
        <taxon>Physalacriaceae</taxon>
        <taxon>Armillaria</taxon>
    </lineage>
</organism>
<keyword evidence="2" id="KW-0547">Nucleotide-binding</keyword>
<feature type="region of interest" description="Disordered" evidence="5">
    <location>
        <begin position="218"/>
        <end position="267"/>
    </location>
</feature>
<dbReference type="GO" id="GO:0016020">
    <property type="term" value="C:membrane"/>
    <property type="evidence" value="ECO:0007669"/>
    <property type="project" value="InterPro"/>
</dbReference>
<dbReference type="PROSITE" id="PS51716">
    <property type="entry name" value="G_IRG"/>
    <property type="match status" value="1"/>
</dbReference>
<dbReference type="InterPro" id="IPR051515">
    <property type="entry name" value="IRG"/>
</dbReference>
<dbReference type="CDD" id="cd06503">
    <property type="entry name" value="ATP-synt_Fo_b"/>
    <property type="match status" value="1"/>
</dbReference>
<evidence type="ECO:0000313" key="7">
    <source>
        <dbReference type="EMBL" id="SJK96910.1"/>
    </source>
</evidence>
<evidence type="ECO:0000256" key="3">
    <source>
        <dbReference type="ARBA" id="ARBA00022801"/>
    </source>
</evidence>
<feature type="region of interest" description="Disordered" evidence="5">
    <location>
        <begin position="14"/>
        <end position="33"/>
    </location>
</feature>
<feature type="domain" description="IRG-type G" evidence="6">
    <location>
        <begin position="314"/>
        <end position="524"/>
    </location>
</feature>
<dbReference type="OrthoDB" id="422720at2759"/>
<dbReference type="OMA" id="TAKHFRI"/>
<dbReference type="PANTHER" id="PTHR32341">
    <property type="entry name" value="INTERFERON-INDUCIBLE GTPASE"/>
    <property type="match status" value="1"/>
</dbReference>
<dbReference type="InterPro" id="IPR027417">
    <property type="entry name" value="P-loop_NTPase"/>
</dbReference>
<protein>
    <recommendedName>
        <fullName evidence="6">IRG-type G domain-containing protein</fullName>
    </recommendedName>
</protein>
<dbReference type="InterPro" id="IPR007743">
    <property type="entry name" value="Immunity-related_GTPase-like"/>
</dbReference>
<dbReference type="GO" id="GO:0005525">
    <property type="term" value="F:GTP binding"/>
    <property type="evidence" value="ECO:0007669"/>
    <property type="project" value="UniProtKB-KW"/>
</dbReference>
<evidence type="ECO:0000256" key="4">
    <source>
        <dbReference type="ARBA" id="ARBA00023134"/>
    </source>
</evidence>
<proteinExistence type="inferred from homology"/>
<comment type="similarity">
    <text evidence="1">Belongs to the TRAFAC class dynamin-like GTPase superfamily. IRG family.</text>
</comment>
<dbReference type="PANTHER" id="PTHR32341:SF10">
    <property type="entry name" value="INTERFERON-INDUCIBLE GTPASE 5"/>
    <property type="match status" value="1"/>
</dbReference>
<dbReference type="SUPFAM" id="SSF52540">
    <property type="entry name" value="P-loop containing nucleoside triphosphate hydrolases"/>
    <property type="match status" value="1"/>
</dbReference>
<evidence type="ECO:0000256" key="2">
    <source>
        <dbReference type="ARBA" id="ARBA00022741"/>
    </source>
</evidence>
<dbReference type="STRING" id="47428.A0A284QKE3"/>
<gene>
    <name evidence="7" type="ORF">ARMOST_00158</name>
</gene>
<dbReference type="Gene3D" id="3.40.50.300">
    <property type="entry name" value="P-loop containing nucleotide triphosphate hydrolases"/>
    <property type="match status" value="1"/>
</dbReference>
<name>A0A284QKE3_ARMOS</name>
<reference evidence="8" key="1">
    <citation type="journal article" date="2017" name="Nat. Ecol. Evol.">
        <title>Genome expansion and lineage-specific genetic innovations in the forest pathogenic fungi Armillaria.</title>
        <authorList>
            <person name="Sipos G."/>
            <person name="Prasanna A.N."/>
            <person name="Walter M.C."/>
            <person name="O'Connor E."/>
            <person name="Balint B."/>
            <person name="Krizsan K."/>
            <person name="Kiss B."/>
            <person name="Hess J."/>
            <person name="Varga T."/>
            <person name="Slot J."/>
            <person name="Riley R."/>
            <person name="Boka B."/>
            <person name="Rigling D."/>
            <person name="Barry K."/>
            <person name="Lee J."/>
            <person name="Mihaltcheva S."/>
            <person name="LaButti K."/>
            <person name="Lipzen A."/>
            <person name="Waldron R."/>
            <person name="Moloney N.M."/>
            <person name="Sperisen C."/>
            <person name="Kredics L."/>
            <person name="Vagvoelgyi C."/>
            <person name="Patrignani A."/>
            <person name="Fitzpatrick D."/>
            <person name="Nagy I."/>
            <person name="Doyle S."/>
            <person name="Anderson J.B."/>
            <person name="Grigoriev I.V."/>
            <person name="Gueldener U."/>
            <person name="Muensterkoetter M."/>
            <person name="Nagy L.G."/>
        </authorList>
    </citation>
    <scope>NUCLEOTIDE SEQUENCE [LARGE SCALE GENOMIC DNA]</scope>
    <source>
        <strain evidence="8">C18/9</strain>
    </source>
</reference>
<dbReference type="EMBL" id="FUEG01000001">
    <property type="protein sequence ID" value="SJK96910.1"/>
    <property type="molecule type" value="Genomic_DNA"/>
</dbReference>